<name>A0A402D6I9_9BACT</name>
<evidence type="ECO:0000313" key="2">
    <source>
        <dbReference type="Proteomes" id="UP000287394"/>
    </source>
</evidence>
<dbReference type="KEGG" id="ccot:CCAX7_45050"/>
<dbReference type="EMBL" id="AP025739">
    <property type="protein sequence ID" value="BDI32454.1"/>
    <property type="molecule type" value="Genomic_DNA"/>
</dbReference>
<protein>
    <submittedName>
        <fullName evidence="1">Uncharacterized protein</fullName>
    </submittedName>
</protein>
<dbReference type="RefSeq" id="WP_125206397.1">
    <property type="nucleotide sequence ID" value="NZ_AP025739.1"/>
</dbReference>
<reference evidence="1 2" key="1">
    <citation type="journal article" date="2019" name="Int. J. Syst. Evol. Microbiol.">
        <title>Capsulimonas corticalis gen. nov., sp. nov., an aerobic capsulated bacterium, of a novel bacterial order, Capsulimonadales ord. nov., of the class Armatimonadia of the phylum Armatimonadetes.</title>
        <authorList>
            <person name="Li J."/>
            <person name="Kudo C."/>
            <person name="Tonouchi A."/>
        </authorList>
    </citation>
    <scope>NUCLEOTIDE SEQUENCE [LARGE SCALE GENOMIC DNA]</scope>
    <source>
        <strain evidence="1 2">AX-7</strain>
    </source>
</reference>
<dbReference type="AlphaFoldDB" id="A0A402D6I9"/>
<organism evidence="1 2">
    <name type="scientific">Capsulimonas corticalis</name>
    <dbReference type="NCBI Taxonomy" id="2219043"/>
    <lineage>
        <taxon>Bacteria</taxon>
        <taxon>Bacillati</taxon>
        <taxon>Armatimonadota</taxon>
        <taxon>Armatimonadia</taxon>
        <taxon>Capsulimonadales</taxon>
        <taxon>Capsulimonadaceae</taxon>
        <taxon>Capsulimonas</taxon>
    </lineage>
</organism>
<dbReference type="Proteomes" id="UP000287394">
    <property type="component" value="Chromosome"/>
</dbReference>
<sequence>MSERIKPSGIVAIVILVIAAISFAGYRYFAPQPYTAPAPGSGMTLAKLVAKAEKDPGGLTPTEKQYYSRLSPAAIAAIKNSEAKPAPGQK</sequence>
<evidence type="ECO:0000313" key="1">
    <source>
        <dbReference type="EMBL" id="BDI32454.1"/>
    </source>
</evidence>
<keyword evidence="2" id="KW-1185">Reference proteome</keyword>
<proteinExistence type="predicted"/>
<accession>A0A402D6I9</accession>
<gene>
    <name evidence="1" type="ORF">CCAX7_45050</name>
</gene>